<keyword evidence="2" id="KW-1185">Reference proteome</keyword>
<accession>A0A068U5S7</accession>
<evidence type="ECO:0000313" key="2">
    <source>
        <dbReference type="Proteomes" id="UP000295252"/>
    </source>
</evidence>
<reference evidence="2" key="1">
    <citation type="journal article" date="2014" name="Science">
        <title>The coffee genome provides insight into the convergent evolution of caffeine biosynthesis.</title>
        <authorList>
            <person name="Denoeud F."/>
            <person name="Carretero-Paulet L."/>
            <person name="Dereeper A."/>
            <person name="Droc G."/>
            <person name="Guyot R."/>
            <person name="Pietrella M."/>
            <person name="Zheng C."/>
            <person name="Alberti A."/>
            <person name="Anthony F."/>
            <person name="Aprea G."/>
            <person name="Aury J.M."/>
            <person name="Bento P."/>
            <person name="Bernard M."/>
            <person name="Bocs S."/>
            <person name="Campa C."/>
            <person name="Cenci A."/>
            <person name="Combes M.C."/>
            <person name="Crouzillat D."/>
            <person name="Da Silva C."/>
            <person name="Daddiego L."/>
            <person name="De Bellis F."/>
            <person name="Dussert S."/>
            <person name="Garsmeur O."/>
            <person name="Gayraud T."/>
            <person name="Guignon V."/>
            <person name="Jahn K."/>
            <person name="Jamilloux V."/>
            <person name="Joet T."/>
            <person name="Labadie K."/>
            <person name="Lan T."/>
            <person name="Leclercq J."/>
            <person name="Lepelley M."/>
            <person name="Leroy T."/>
            <person name="Li L.T."/>
            <person name="Librado P."/>
            <person name="Lopez L."/>
            <person name="Munoz A."/>
            <person name="Noel B."/>
            <person name="Pallavicini A."/>
            <person name="Perrotta G."/>
            <person name="Poncet V."/>
            <person name="Pot D."/>
            <person name="Priyono X."/>
            <person name="Rigoreau M."/>
            <person name="Rouard M."/>
            <person name="Rozas J."/>
            <person name="Tranchant-Dubreuil C."/>
            <person name="VanBuren R."/>
            <person name="Zhang Q."/>
            <person name="Andrade A.C."/>
            <person name="Argout X."/>
            <person name="Bertrand B."/>
            <person name="de Kochko A."/>
            <person name="Graziosi G."/>
            <person name="Henry R.J."/>
            <person name="Jayarama X."/>
            <person name="Ming R."/>
            <person name="Nagai C."/>
            <person name="Rounsley S."/>
            <person name="Sankoff D."/>
            <person name="Giuliano G."/>
            <person name="Albert V.A."/>
            <person name="Wincker P."/>
            <person name="Lashermes P."/>
        </authorList>
    </citation>
    <scope>NUCLEOTIDE SEQUENCE [LARGE SCALE GENOMIC DNA]</scope>
    <source>
        <strain evidence="2">cv. DH200-94</strain>
    </source>
</reference>
<dbReference type="Gramene" id="CDP03529">
    <property type="protein sequence ID" value="CDP03529"/>
    <property type="gene ID" value="GSCOC_T00015929001"/>
</dbReference>
<sequence length="89" mass="10228">MLMKEPKLIFSSTKLLAIRALMTLHLGMIRFSKLYRRTVGNRTTAAGCHFIWLTRKSMVLMIFCSEQSIHSGCDRKTNKISSSETPHLR</sequence>
<evidence type="ECO:0000313" key="1">
    <source>
        <dbReference type="EMBL" id="CDP03529.1"/>
    </source>
</evidence>
<dbReference type="AlphaFoldDB" id="A0A068U5S7"/>
<dbReference type="EMBL" id="HG739095">
    <property type="protein sequence ID" value="CDP03529.1"/>
    <property type="molecule type" value="Genomic_DNA"/>
</dbReference>
<proteinExistence type="predicted"/>
<organism evidence="1 2">
    <name type="scientific">Coffea canephora</name>
    <name type="common">Robusta coffee</name>
    <dbReference type="NCBI Taxonomy" id="49390"/>
    <lineage>
        <taxon>Eukaryota</taxon>
        <taxon>Viridiplantae</taxon>
        <taxon>Streptophyta</taxon>
        <taxon>Embryophyta</taxon>
        <taxon>Tracheophyta</taxon>
        <taxon>Spermatophyta</taxon>
        <taxon>Magnoliopsida</taxon>
        <taxon>eudicotyledons</taxon>
        <taxon>Gunneridae</taxon>
        <taxon>Pentapetalae</taxon>
        <taxon>asterids</taxon>
        <taxon>lamiids</taxon>
        <taxon>Gentianales</taxon>
        <taxon>Rubiaceae</taxon>
        <taxon>Ixoroideae</taxon>
        <taxon>Gardenieae complex</taxon>
        <taxon>Bertiereae - Coffeeae clade</taxon>
        <taxon>Coffeeae</taxon>
        <taxon>Coffea</taxon>
    </lineage>
</organism>
<protein>
    <submittedName>
        <fullName evidence="1">Uncharacterized protein</fullName>
    </submittedName>
</protein>
<name>A0A068U5S7_COFCA</name>
<dbReference type="InParanoid" id="A0A068U5S7"/>
<dbReference type="OMA" id="LMIFCSE"/>
<dbReference type="Proteomes" id="UP000295252">
    <property type="component" value="Chromosome I"/>
</dbReference>
<gene>
    <name evidence="1" type="ORF">GSCOC_T00015929001</name>
</gene>